<keyword evidence="1" id="KW-0472">Membrane</keyword>
<keyword evidence="1" id="KW-0812">Transmembrane</keyword>
<name>A0A917T5H6_9ACTN</name>
<dbReference type="AlphaFoldDB" id="A0A917T5H6"/>
<sequence length="124" mass="13779">MTTYLQPVERHLIGSAADLSAMLRSEYARGHLVRWSTPARRDDDRYSISITVLEPPSRRAVRRRWLRLALWTLAGLMTTALGALLVHWVITHLWIAAAVSAVVLAAIAATARSNGDHCRGCGHR</sequence>
<evidence type="ECO:0000313" key="2">
    <source>
        <dbReference type="EMBL" id="GGM09801.1"/>
    </source>
</evidence>
<feature type="transmembrane region" description="Helical" evidence="1">
    <location>
        <begin position="92"/>
        <end position="111"/>
    </location>
</feature>
<keyword evidence="1" id="KW-1133">Transmembrane helix</keyword>
<evidence type="ECO:0000256" key="1">
    <source>
        <dbReference type="SAM" id="Phobius"/>
    </source>
</evidence>
<dbReference type="EMBL" id="BMPI01000004">
    <property type="protein sequence ID" value="GGM09801.1"/>
    <property type="molecule type" value="Genomic_DNA"/>
</dbReference>
<keyword evidence="3" id="KW-1185">Reference proteome</keyword>
<accession>A0A917T5H6</accession>
<feature type="transmembrane region" description="Helical" evidence="1">
    <location>
        <begin position="68"/>
        <end position="86"/>
    </location>
</feature>
<comment type="caution">
    <text evidence="2">The sequence shown here is derived from an EMBL/GenBank/DDBJ whole genome shotgun (WGS) entry which is preliminary data.</text>
</comment>
<organism evidence="2 3">
    <name type="scientific">Dactylosporangium sucinum</name>
    <dbReference type="NCBI Taxonomy" id="1424081"/>
    <lineage>
        <taxon>Bacteria</taxon>
        <taxon>Bacillati</taxon>
        <taxon>Actinomycetota</taxon>
        <taxon>Actinomycetes</taxon>
        <taxon>Micromonosporales</taxon>
        <taxon>Micromonosporaceae</taxon>
        <taxon>Dactylosporangium</taxon>
    </lineage>
</organism>
<reference evidence="2" key="2">
    <citation type="submission" date="2020-09" db="EMBL/GenBank/DDBJ databases">
        <authorList>
            <person name="Sun Q."/>
            <person name="Ohkuma M."/>
        </authorList>
    </citation>
    <scope>NUCLEOTIDE SEQUENCE</scope>
    <source>
        <strain evidence="2">JCM 19831</strain>
    </source>
</reference>
<evidence type="ECO:0000313" key="3">
    <source>
        <dbReference type="Proteomes" id="UP000642070"/>
    </source>
</evidence>
<proteinExistence type="predicted"/>
<protein>
    <submittedName>
        <fullName evidence="2">Uncharacterized protein</fullName>
    </submittedName>
</protein>
<dbReference type="Proteomes" id="UP000642070">
    <property type="component" value="Unassembled WGS sequence"/>
</dbReference>
<gene>
    <name evidence="2" type="ORF">GCM10007977_008700</name>
</gene>
<reference evidence="2" key="1">
    <citation type="journal article" date="2014" name="Int. J. Syst. Evol. Microbiol.">
        <title>Complete genome sequence of Corynebacterium casei LMG S-19264T (=DSM 44701T), isolated from a smear-ripened cheese.</title>
        <authorList>
            <consortium name="US DOE Joint Genome Institute (JGI-PGF)"/>
            <person name="Walter F."/>
            <person name="Albersmeier A."/>
            <person name="Kalinowski J."/>
            <person name="Ruckert C."/>
        </authorList>
    </citation>
    <scope>NUCLEOTIDE SEQUENCE</scope>
    <source>
        <strain evidence="2">JCM 19831</strain>
    </source>
</reference>
<dbReference type="RefSeq" id="WP_190248385.1">
    <property type="nucleotide sequence ID" value="NZ_BMPI01000004.1"/>
</dbReference>